<dbReference type="Pfam" id="PF14816">
    <property type="entry name" value="CANIN"/>
    <property type="match status" value="1"/>
</dbReference>
<dbReference type="PaxDb" id="9823-ENSSSCP00000008749"/>
<protein>
    <submittedName>
        <fullName evidence="4">Family with sequence similarity 178 member B</fullName>
    </submittedName>
</protein>
<dbReference type="Proteomes" id="UP000008227">
    <property type="component" value="Chromosome 3"/>
</dbReference>
<dbReference type="PANTHER" id="PTHR16046">
    <property type="entry name" value="SMC5-SMC6 COMPLEX LOCALIZATION FACTOR 2"/>
    <property type="match status" value="1"/>
</dbReference>
<organism evidence="4 5">
    <name type="scientific">Sus scrofa</name>
    <name type="common">Pig</name>
    <dbReference type="NCBI Taxonomy" id="9823"/>
    <lineage>
        <taxon>Eukaryota</taxon>
        <taxon>Metazoa</taxon>
        <taxon>Chordata</taxon>
        <taxon>Craniata</taxon>
        <taxon>Vertebrata</taxon>
        <taxon>Euteleostomi</taxon>
        <taxon>Mammalia</taxon>
        <taxon>Eutheria</taxon>
        <taxon>Laurasiatheria</taxon>
        <taxon>Artiodactyla</taxon>
        <taxon>Suina</taxon>
        <taxon>Suidae</taxon>
        <taxon>Sus</taxon>
    </lineage>
</organism>
<evidence type="ECO:0000313" key="5">
    <source>
        <dbReference type="Proteomes" id="UP000008227"/>
    </source>
</evidence>
<dbReference type="GeneTree" id="ENSGT00530000064017"/>
<evidence type="ECO:0000256" key="1">
    <source>
        <dbReference type="ARBA" id="ARBA00010311"/>
    </source>
</evidence>
<dbReference type="VGNC" id="VGNC:106014">
    <property type="gene designation" value="FAM178B"/>
</dbReference>
<feature type="domain" description="Coiled-coil SMC6 And NSE5 INteracting (CANIN)" evidence="3">
    <location>
        <begin position="164"/>
        <end position="511"/>
    </location>
</feature>
<evidence type="ECO:0000259" key="3">
    <source>
        <dbReference type="Pfam" id="PF14816"/>
    </source>
</evidence>
<dbReference type="AlphaFoldDB" id="F1STD4"/>
<proteinExistence type="inferred from homology"/>
<dbReference type="FunCoup" id="F1STD4">
    <property type="interactions" value="384"/>
</dbReference>
<dbReference type="HOGENOM" id="CLU_024108_1_0_1"/>
<reference evidence="4" key="2">
    <citation type="journal article" date="2020" name="Gigascience">
        <title>An improved pig reference genome sequence to enable pig genetics and genomics research.</title>
        <authorList>
            <person name="Warr A."/>
            <person name="Affara N."/>
            <person name="Aken B."/>
            <person name="Beiki H."/>
            <person name="Bickhart D.M."/>
            <person name="Billis K."/>
            <person name="Chow W."/>
            <person name="Eory L."/>
            <person name="Finlayson H.A."/>
            <person name="Flicek P."/>
            <person name="Giron C.G."/>
            <person name="Griffin D.K."/>
            <person name="Hall R."/>
            <person name="Hannum G."/>
            <person name="Hourlier T."/>
            <person name="Howe K."/>
            <person name="Hume D.A."/>
            <person name="Izuogu O."/>
            <person name="Kim K."/>
            <person name="Koren S."/>
            <person name="Liu H."/>
            <person name="Manchanda N."/>
            <person name="Martin F.J."/>
            <person name="Nonneman D.J."/>
            <person name="O'Connor R.E."/>
            <person name="Phillippy A.M."/>
            <person name="Rohrer G.A."/>
            <person name="Rosen B.D."/>
            <person name="Rund L.A."/>
            <person name="Sargent C.A."/>
            <person name="Schook L.B."/>
            <person name="Schroeder S.G."/>
            <person name="Schwartz A.S."/>
            <person name="Skinner B.M."/>
            <person name="Talbot R."/>
            <person name="Tseng E."/>
            <person name="Tuggle C.K."/>
            <person name="Watson M."/>
            <person name="Smith T.P.L."/>
            <person name="Archibald A.L."/>
        </authorList>
    </citation>
    <scope>NUCLEOTIDE SEQUENCE [LARGE SCALE GENOMIC DNA]</scope>
    <source>
        <strain evidence="4">Duroc</strain>
    </source>
</reference>
<evidence type="ECO:0000313" key="4">
    <source>
        <dbReference type="Ensembl" id="ENSSSCP00000008749.4"/>
    </source>
</evidence>
<comment type="similarity">
    <text evidence="1">Belongs to the FAM178 family.</text>
</comment>
<reference evidence="5" key="1">
    <citation type="submission" date="2009-11" db="EMBL/GenBank/DDBJ databases">
        <authorList>
            <consortium name="Porcine genome sequencing project"/>
        </authorList>
    </citation>
    <scope>NUCLEOTIDE SEQUENCE [LARGE SCALE GENOMIC DNA]</scope>
    <source>
        <strain evidence="5">Duroc</strain>
    </source>
</reference>
<gene>
    <name evidence="4 6" type="primary">FAM178B</name>
</gene>
<keyword evidence="5" id="KW-1185">Reference proteome</keyword>
<dbReference type="Ensembl" id="ENSSSCT00000008975.4">
    <property type="protein sequence ID" value="ENSSSCP00000008749.4"/>
    <property type="gene ID" value="ENSSSCG00000008196.5"/>
</dbReference>
<accession>F1STD4</accession>
<reference evidence="4" key="4">
    <citation type="submission" date="2025-09" db="UniProtKB">
        <authorList>
            <consortium name="Ensembl"/>
        </authorList>
    </citation>
    <scope>IDENTIFICATION</scope>
</reference>
<dbReference type="InParanoid" id="F1STD4"/>
<dbReference type="STRING" id="9823.ENSSSCP00000008749"/>
<dbReference type="InterPro" id="IPR044276">
    <property type="entry name" value="CANIN_dom"/>
</dbReference>
<dbReference type="eggNOG" id="ENOG502RXJ9">
    <property type="taxonomic scope" value="Eukaryota"/>
</dbReference>
<reference evidence="4" key="3">
    <citation type="submission" date="2025-08" db="UniProtKB">
        <authorList>
            <consortium name="Ensembl"/>
        </authorList>
    </citation>
    <scope>IDENTIFICATION</scope>
</reference>
<evidence type="ECO:0000313" key="6">
    <source>
        <dbReference type="VGNC" id="VGNC:106014"/>
    </source>
</evidence>
<feature type="region of interest" description="Disordered" evidence="2">
    <location>
        <begin position="54"/>
        <end position="74"/>
    </location>
</feature>
<sequence>MARPQKAVLALPWREGLQTAAAGPILLPSLQGSYFDHPLHQGLVSPTRRLCSPTSALAPKSSKKPKIQASGDMFPSDWSPPPVEFLNLKALQADRAAPVQRQVDTVGPWSLRRLAHQLPEGLQQEPQDSDSTEHLASLEELFWNMAGTSPKAAAPEVDTRTSFTSGGSECYVNSLDYLLQEKREQALEQEREKLLLQDCPHLNSSDPDEDEVPLALEHRKLAERFSTSLQGIPAGHPGETVFVPMHHPLPHMLDHSRLKPRSHLEELFLSSPPAQQLSFLRSGLLSGLYLHVGDRPEALLRWLFQLLTWPPETSLGAFGLLWDLSVDGLIRQSDEDTYLWCPSLQEVTAAFHSLGARSPALHPLGPFQHSGSKANLSQCEQQDTPGETALDISLSHICKFLMLCALAQPGAYPDGSLLGLIELICQAGLDVGLRLLPKTDLQQLLLLLLENIQEWPGKLRPLCCALSQVSDHHHNLLALVQLFPDVTSRSRQLRSQLSLVVIARMLDQQETLPLWQEKAQLSSLIQLLGLMRPSSLGQYLRAEILPPGQDQQPKASAQLDHKVCYLCHSLLTLAGVVVSCQDITPDRWGELQLLCMQLDRHISTHIRESPQAMYWTRLKDLATQTYIRWQELLAHCQPQTPYFSTWKDS</sequence>
<dbReference type="PANTHER" id="PTHR16046:SF11">
    <property type="entry name" value="PROTEIN FAM178B"/>
    <property type="match status" value="1"/>
</dbReference>
<evidence type="ECO:0000256" key="2">
    <source>
        <dbReference type="SAM" id="MobiDB-lite"/>
    </source>
</evidence>
<dbReference type="InterPro" id="IPR026161">
    <property type="entry name" value="FAM178"/>
</dbReference>
<name>F1STD4_PIG</name>
<dbReference type="Bgee" id="ENSSSCG00000008196">
    <property type="expression patterns" value="Expressed in testis and 4 other cell types or tissues"/>
</dbReference>